<proteinExistence type="predicted"/>
<dbReference type="SMART" id="SM01111">
    <property type="entry name" value="CVNH"/>
    <property type="match status" value="1"/>
</dbReference>
<dbReference type="InterPro" id="IPR011058">
    <property type="entry name" value="Cyanovirin-N"/>
</dbReference>
<evidence type="ECO:0000259" key="1">
    <source>
        <dbReference type="SMART" id="SM01111"/>
    </source>
</evidence>
<dbReference type="AlphaFoldDB" id="A0A5N7BQZ9"/>
<reference evidence="2" key="1">
    <citation type="submission" date="2019-04" db="EMBL/GenBank/DDBJ databases">
        <title>Friends and foes A comparative genomics studyof 23 Aspergillus species from section Flavi.</title>
        <authorList>
            <consortium name="DOE Joint Genome Institute"/>
            <person name="Kjaerbolling I."/>
            <person name="Vesth T."/>
            <person name="Frisvad J.C."/>
            <person name="Nybo J.L."/>
            <person name="Theobald S."/>
            <person name="Kildgaard S."/>
            <person name="Isbrandt T."/>
            <person name="Kuo A."/>
            <person name="Sato A."/>
            <person name="Lyhne E.K."/>
            <person name="Kogle M.E."/>
            <person name="Wiebenga A."/>
            <person name="Kun R.S."/>
            <person name="Lubbers R.J."/>
            <person name="Makela M.R."/>
            <person name="Barry K."/>
            <person name="Chovatia M."/>
            <person name="Clum A."/>
            <person name="Daum C."/>
            <person name="Haridas S."/>
            <person name="He G."/>
            <person name="LaButti K."/>
            <person name="Lipzen A."/>
            <person name="Mondo S."/>
            <person name="Riley R."/>
            <person name="Salamov A."/>
            <person name="Simmons B.A."/>
            <person name="Magnuson J.K."/>
            <person name="Henrissat B."/>
            <person name="Mortensen U.H."/>
            <person name="Larsen T.O."/>
            <person name="Devries R.P."/>
            <person name="Grigoriev I.V."/>
            <person name="Machida M."/>
            <person name="Baker S.E."/>
            <person name="Andersen M.R."/>
        </authorList>
    </citation>
    <scope>NUCLEOTIDE SEQUENCE [LARGE SCALE GENOMIC DNA]</scope>
    <source>
        <strain evidence="2">IBT 14317</strain>
    </source>
</reference>
<accession>A0A5N7BQZ9</accession>
<name>A0A5N7BQZ9_PETAA</name>
<organism evidence="2">
    <name type="scientific">Petromyces alliaceus</name>
    <name type="common">Aspergillus alliaceus</name>
    <dbReference type="NCBI Taxonomy" id="209559"/>
    <lineage>
        <taxon>Eukaryota</taxon>
        <taxon>Fungi</taxon>
        <taxon>Dikarya</taxon>
        <taxon>Ascomycota</taxon>
        <taxon>Pezizomycotina</taxon>
        <taxon>Eurotiomycetes</taxon>
        <taxon>Eurotiomycetidae</taxon>
        <taxon>Eurotiales</taxon>
        <taxon>Aspergillaceae</taxon>
        <taxon>Aspergillus</taxon>
        <taxon>Aspergillus subgen. Circumdati</taxon>
    </lineage>
</organism>
<dbReference type="EMBL" id="ML735388">
    <property type="protein sequence ID" value="KAE8384242.1"/>
    <property type="molecule type" value="Genomic_DNA"/>
</dbReference>
<protein>
    <submittedName>
        <fullName evidence="2">Cyanovirin-N</fullName>
    </submittedName>
</protein>
<dbReference type="Gene3D" id="2.30.60.10">
    <property type="entry name" value="Cyanovirin-N"/>
    <property type="match status" value="1"/>
</dbReference>
<dbReference type="InterPro" id="IPR036673">
    <property type="entry name" value="Cyanovirin-N_sf"/>
</dbReference>
<evidence type="ECO:0000313" key="2">
    <source>
        <dbReference type="EMBL" id="KAE8384242.1"/>
    </source>
</evidence>
<sequence>MATGNFSHSCGNVRLRDERYLRADCLTVSGNKGNTTELDLSLCYANEEDGSLTIKEDGDGFGVKKCLKCDLWDNHTLACMCTLHGVEGNERGGSVDLDEVIENFGGVLGCFSSRGKYTSD</sequence>
<feature type="domain" description="Cyanovirin-N" evidence="1">
    <location>
        <begin position="5"/>
        <end position="110"/>
    </location>
</feature>
<dbReference type="Proteomes" id="UP000326877">
    <property type="component" value="Unassembled WGS sequence"/>
</dbReference>
<dbReference type="SUPFAM" id="SSF51322">
    <property type="entry name" value="Cyanovirin-N"/>
    <property type="match status" value="1"/>
</dbReference>
<dbReference type="OrthoDB" id="4672515at2759"/>
<dbReference type="Pfam" id="PF08881">
    <property type="entry name" value="CVNH"/>
    <property type="match status" value="1"/>
</dbReference>
<gene>
    <name evidence="2" type="ORF">BDV23DRAFT_189402</name>
</gene>